<dbReference type="InterPro" id="IPR050491">
    <property type="entry name" value="AmpC-like"/>
</dbReference>
<reference evidence="4" key="1">
    <citation type="submission" date="2020-11" db="EMBL/GenBank/DDBJ databases">
        <title>Bacterial whole genome sequence for Panacibacter sp. DH6.</title>
        <authorList>
            <person name="Le V."/>
            <person name="Ko S."/>
            <person name="Ahn C.-Y."/>
            <person name="Oh H.-M."/>
        </authorList>
    </citation>
    <scope>NUCLEOTIDE SEQUENCE</scope>
    <source>
        <strain evidence="4">DH6</strain>
    </source>
</reference>
<protein>
    <submittedName>
        <fullName evidence="4">Class A beta-lactamase-related serine hydrolase</fullName>
    </submittedName>
</protein>
<dbReference type="PROSITE" id="PS50005">
    <property type="entry name" value="TPR"/>
    <property type="match status" value="1"/>
</dbReference>
<keyword evidence="1" id="KW-0802">TPR repeat</keyword>
<dbReference type="EMBL" id="JADWYR010000003">
    <property type="protein sequence ID" value="MBG9378403.1"/>
    <property type="molecule type" value="Genomic_DNA"/>
</dbReference>
<dbReference type="SUPFAM" id="SSF48452">
    <property type="entry name" value="TPR-like"/>
    <property type="match status" value="1"/>
</dbReference>
<dbReference type="InterPro" id="IPR011990">
    <property type="entry name" value="TPR-like_helical_dom_sf"/>
</dbReference>
<evidence type="ECO:0000313" key="5">
    <source>
        <dbReference type="Proteomes" id="UP000628448"/>
    </source>
</evidence>
<dbReference type="InterPro" id="IPR019734">
    <property type="entry name" value="TPR_rpt"/>
</dbReference>
<keyword evidence="4" id="KW-0378">Hydrolase</keyword>
<proteinExistence type="predicted"/>
<feature type="domain" description="Beta-lactamase-related" evidence="3">
    <location>
        <begin position="35"/>
        <end position="361"/>
    </location>
</feature>
<feature type="signal peptide" evidence="2">
    <location>
        <begin position="1"/>
        <end position="25"/>
    </location>
</feature>
<name>A0A931GZV0_9BACT</name>
<dbReference type="Gene3D" id="3.40.710.10">
    <property type="entry name" value="DD-peptidase/beta-lactamase superfamily"/>
    <property type="match status" value="1"/>
</dbReference>
<dbReference type="InterPro" id="IPR001466">
    <property type="entry name" value="Beta-lactam-related"/>
</dbReference>
<evidence type="ECO:0000256" key="2">
    <source>
        <dbReference type="SAM" id="SignalP"/>
    </source>
</evidence>
<keyword evidence="2" id="KW-0732">Signal</keyword>
<dbReference type="Pfam" id="PF00144">
    <property type="entry name" value="Beta-lactamase"/>
    <property type="match status" value="1"/>
</dbReference>
<dbReference type="Proteomes" id="UP000628448">
    <property type="component" value="Unassembled WGS sequence"/>
</dbReference>
<evidence type="ECO:0000256" key="1">
    <source>
        <dbReference type="PROSITE-ProRule" id="PRU00339"/>
    </source>
</evidence>
<dbReference type="GO" id="GO:0016787">
    <property type="term" value="F:hydrolase activity"/>
    <property type="evidence" value="ECO:0007669"/>
    <property type="project" value="UniProtKB-KW"/>
</dbReference>
<dbReference type="InterPro" id="IPR012338">
    <property type="entry name" value="Beta-lactam/transpept-like"/>
</dbReference>
<feature type="chain" id="PRO_5036674870" evidence="2">
    <location>
        <begin position="26"/>
        <end position="494"/>
    </location>
</feature>
<evidence type="ECO:0000313" key="4">
    <source>
        <dbReference type="EMBL" id="MBG9378403.1"/>
    </source>
</evidence>
<sequence>MKKGIKTTDLILVLTLTLFSLQLKAQNTSDSIDVFIKKKMTQLQIPGLQLAIVKNGKLDKLSNYGLANIEHQVPTIAKTTFSINSMTKAFVGVAIMQLQEQGKLNINNPISYYISDIPENWKSITIKQLLSNVSGLPNNIDEKEQVLGEGVESKNWEMVRKLPMESHPGEKFSYNQTGYYILGKIINSLSGQHFTQFIAENQFTPCLMTATRFGDSNDIIPNNAGSYSTIFNENGKWINDGKLHNSYASFPLFFRTATGIISTAEDLSKWLIALQSGKLLKKQESIDQMFTTTKLNSGEIGGFNKLTNGYALGWPTVERDEHFAVAPVGGMRSALFVYPQDSLAIVILTNLQGSNPEWFIDEIAGYYFPDMKVQNGFGLSKNLKILRLYLIKSNYQNPYNIYQKLSQSNRNYTLTEDEINTWGYQLMEQNKKNEALQIFRLNTLLFPNSWNVYDSYGEMLETSGNRKEAIINYKKSLELNPDNSNARNFLNAKK</sequence>
<comment type="caution">
    <text evidence="4">The sequence shown here is derived from an EMBL/GenBank/DDBJ whole genome shotgun (WGS) entry which is preliminary data.</text>
</comment>
<dbReference type="AlphaFoldDB" id="A0A931GZV0"/>
<keyword evidence="5" id="KW-1185">Reference proteome</keyword>
<evidence type="ECO:0000259" key="3">
    <source>
        <dbReference type="Pfam" id="PF00144"/>
    </source>
</evidence>
<dbReference type="PANTHER" id="PTHR46825">
    <property type="entry name" value="D-ALANYL-D-ALANINE-CARBOXYPEPTIDASE/ENDOPEPTIDASE AMPH"/>
    <property type="match status" value="1"/>
</dbReference>
<dbReference type="SUPFAM" id="SSF56601">
    <property type="entry name" value="beta-lactamase/transpeptidase-like"/>
    <property type="match status" value="1"/>
</dbReference>
<gene>
    <name evidence="4" type="ORF">I5907_19350</name>
</gene>
<dbReference type="PANTHER" id="PTHR46825:SF9">
    <property type="entry name" value="BETA-LACTAMASE-RELATED DOMAIN-CONTAINING PROTEIN"/>
    <property type="match status" value="1"/>
</dbReference>
<organism evidence="4 5">
    <name type="scientific">Panacibacter microcysteis</name>
    <dbReference type="NCBI Taxonomy" id="2793269"/>
    <lineage>
        <taxon>Bacteria</taxon>
        <taxon>Pseudomonadati</taxon>
        <taxon>Bacteroidota</taxon>
        <taxon>Chitinophagia</taxon>
        <taxon>Chitinophagales</taxon>
        <taxon>Chitinophagaceae</taxon>
        <taxon>Panacibacter</taxon>
    </lineage>
</organism>
<accession>A0A931GZV0</accession>
<dbReference type="RefSeq" id="WP_196992508.1">
    <property type="nucleotide sequence ID" value="NZ_JADWYR010000003.1"/>
</dbReference>
<feature type="repeat" description="TPR" evidence="1">
    <location>
        <begin position="450"/>
        <end position="483"/>
    </location>
</feature>
<dbReference type="Gene3D" id="1.25.40.10">
    <property type="entry name" value="Tetratricopeptide repeat domain"/>
    <property type="match status" value="1"/>
</dbReference>